<sequence>MTSAIVRFGAPLLVLGCAGFLAGCYSPATPSKSEVARLRVPGVHALGDTTQITPGGGWNLTYVLMSDGSCSLKAACLAPKFTAGGWQVTAQPGPDGLIMTARDQQVSVGFFEYAQFKQDSYILAEELPSPGSGGPPLMVAVVAPVKG</sequence>
<comment type="caution">
    <text evidence="1">The sequence shown here is derived from an EMBL/GenBank/DDBJ whole genome shotgun (WGS) entry which is preliminary data.</text>
</comment>
<organism evidence="1 2">
    <name type="scientific">Streptomyces kaempferi</name>
    <dbReference type="NCBI Taxonomy" id="333725"/>
    <lineage>
        <taxon>Bacteria</taxon>
        <taxon>Bacillati</taxon>
        <taxon>Actinomycetota</taxon>
        <taxon>Actinomycetes</taxon>
        <taxon>Kitasatosporales</taxon>
        <taxon>Streptomycetaceae</taxon>
        <taxon>Streptomyces</taxon>
    </lineage>
</organism>
<evidence type="ECO:0000313" key="2">
    <source>
        <dbReference type="Proteomes" id="UP001597058"/>
    </source>
</evidence>
<keyword evidence="2" id="KW-1185">Reference proteome</keyword>
<protein>
    <recommendedName>
        <fullName evidence="3">Lipoprotein</fullName>
    </recommendedName>
</protein>
<dbReference type="EMBL" id="JBHTMM010000254">
    <property type="protein sequence ID" value="MFD1313742.1"/>
    <property type="molecule type" value="Genomic_DNA"/>
</dbReference>
<gene>
    <name evidence="1" type="ORF">ACFQ5X_49795</name>
</gene>
<dbReference type="Proteomes" id="UP001597058">
    <property type="component" value="Unassembled WGS sequence"/>
</dbReference>
<dbReference type="PROSITE" id="PS51257">
    <property type="entry name" value="PROKAR_LIPOPROTEIN"/>
    <property type="match status" value="1"/>
</dbReference>
<dbReference type="RefSeq" id="WP_381242586.1">
    <property type="nucleotide sequence ID" value="NZ_JBHSKH010000128.1"/>
</dbReference>
<accession>A0ABW3XW48</accession>
<reference evidence="2" key="1">
    <citation type="journal article" date="2019" name="Int. J. Syst. Evol. Microbiol.">
        <title>The Global Catalogue of Microorganisms (GCM) 10K type strain sequencing project: providing services to taxonomists for standard genome sequencing and annotation.</title>
        <authorList>
            <consortium name="The Broad Institute Genomics Platform"/>
            <consortium name="The Broad Institute Genome Sequencing Center for Infectious Disease"/>
            <person name="Wu L."/>
            <person name="Ma J."/>
        </authorList>
    </citation>
    <scope>NUCLEOTIDE SEQUENCE [LARGE SCALE GENOMIC DNA]</scope>
    <source>
        <strain evidence="2">CGMCC 4.7020</strain>
    </source>
</reference>
<name>A0ABW3XW48_9ACTN</name>
<evidence type="ECO:0008006" key="3">
    <source>
        <dbReference type="Google" id="ProtNLM"/>
    </source>
</evidence>
<evidence type="ECO:0000313" key="1">
    <source>
        <dbReference type="EMBL" id="MFD1313742.1"/>
    </source>
</evidence>
<proteinExistence type="predicted"/>